<feature type="compositionally biased region" description="Low complexity" evidence="7">
    <location>
        <begin position="70"/>
        <end position="121"/>
    </location>
</feature>
<feature type="domain" description="Mechanosensitive ion channel MscS" evidence="10">
    <location>
        <begin position="592"/>
        <end position="657"/>
    </location>
</feature>
<keyword evidence="6 8" id="KW-0472">Membrane</keyword>
<dbReference type="InterPro" id="IPR006685">
    <property type="entry name" value="MscS_channel_2nd"/>
</dbReference>
<dbReference type="GO" id="GO:0008381">
    <property type="term" value="F:mechanosensitive monoatomic ion channel activity"/>
    <property type="evidence" value="ECO:0007669"/>
    <property type="project" value="InterPro"/>
</dbReference>
<proteinExistence type="inferred from homology"/>
<dbReference type="STRING" id="1672749.BJF92_17865"/>
<evidence type="ECO:0000256" key="1">
    <source>
        <dbReference type="ARBA" id="ARBA00004651"/>
    </source>
</evidence>
<evidence type="ECO:0000256" key="6">
    <source>
        <dbReference type="ARBA" id="ARBA00023136"/>
    </source>
</evidence>
<evidence type="ECO:0000313" key="13">
    <source>
        <dbReference type="Proteomes" id="UP000186143"/>
    </source>
</evidence>
<dbReference type="Gene3D" id="1.10.287.1260">
    <property type="match status" value="1"/>
</dbReference>
<dbReference type="SUPFAM" id="SSF82689">
    <property type="entry name" value="Mechanosensitive channel protein MscS (YggB), C-terminal domain"/>
    <property type="match status" value="1"/>
</dbReference>
<evidence type="ECO:0000313" key="12">
    <source>
        <dbReference type="EMBL" id="OLP52916.1"/>
    </source>
</evidence>
<evidence type="ECO:0000259" key="11">
    <source>
        <dbReference type="Pfam" id="PF21088"/>
    </source>
</evidence>
<accession>A0A1Q9ADB5</accession>
<organism evidence="12 13">
    <name type="scientific">Xaviernesmea rhizosphaerae</name>
    <dbReference type="NCBI Taxonomy" id="1672749"/>
    <lineage>
        <taxon>Bacteria</taxon>
        <taxon>Pseudomonadati</taxon>
        <taxon>Pseudomonadota</taxon>
        <taxon>Alphaproteobacteria</taxon>
        <taxon>Hyphomicrobiales</taxon>
        <taxon>Rhizobiaceae</taxon>
        <taxon>Rhizobium/Agrobacterium group</taxon>
        <taxon>Xaviernesmea</taxon>
    </lineage>
</organism>
<dbReference type="Pfam" id="PF00924">
    <property type="entry name" value="MS_channel_2nd"/>
    <property type="match status" value="1"/>
</dbReference>
<keyword evidence="5 8" id="KW-1133">Transmembrane helix</keyword>
<dbReference type="EMBL" id="MKIO01000041">
    <property type="protein sequence ID" value="OLP52916.1"/>
    <property type="molecule type" value="Genomic_DNA"/>
</dbReference>
<gene>
    <name evidence="12" type="ORF">BJF92_17865</name>
</gene>
<evidence type="ECO:0008006" key="14">
    <source>
        <dbReference type="Google" id="ProtNLM"/>
    </source>
</evidence>
<evidence type="ECO:0000256" key="7">
    <source>
        <dbReference type="SAM" id="MobiDB-lite"/>
    </source>
</evidence>
<feature type="transmembrane region" description="Helical" evidence="8">
    <location>
        <begin position="220"/>
        <end position="241"/>
    </location>
</feature>
<feature type="transmembrane region" description="Helical" evidence="8">
    <location>
        <begin position="295"/>
        <end position="316"/>
    </location>
</feature>
<dbReference type="SUPFAM" id="SSF50182">
    <property type="entry name" value="Sm-like ribonucleoproteins"/>
    <property type="match status" value="1"/>
</dbReference>
<dbReference type="Pfam" id="PF21088">
    <property type="entry name" value="MS_channel_1st"/>
    <property type="match status" value="1"/>
</dbReference>
<dbReference type="InterPro" id="IPR023408">
    <property type="entry name" value="MscS_beta-dom_sf"/>
</dbReference>
<feature type="transmembrane region" description="Helical" evidence="8">
    <location>
        <begin position="253"/>
        <end position="275"/>
    </location>
</feature>
<dbReference type="Gene3D" id="2.30.30.60">
    <property type="match status" value="1"/>
</dbReference>
<feature type="transmembrane region" description="Helical" evidence="8">
    <location>
        <begin position="177"/>
        <end position="199"/>
    </location>
</feature>
<dbReference type="Gene3D" id="3.30.70.100">
    <property type="match status" value="1"/>
</dbReference>
<protein>
    <recommendedName>
        <fullName evidence="14">Small-conductance mechanosensitive channel</fullName>
    </recommendedName>
</protein>
<sequence length="792" mass="82884">MAQGVRGTARALGAALGIWFMLAAAAPAADSTITVIVKPGDSDAAIAEAMRAAAATGLPVRVELSDADASKAPTASPAAADADADAPASQTTSATSPAAAPASGKAPAAAPAPEAAAPETASAALGTGLDAGAALESLSENLGTSVGAAFAGVDRLDDVAGVVAAEIAASGHSPGGILLAFLTTLLAAGLPALALKHGLLRLFRPKLEARDALQKLRRAGGRALIAIAALMLFTALAYLVLQRLLPRDTVMIALARAPLVTVAIGLGYGILASFLLSPRHPALRLLPIDRARWHWFMLVSYGTISAFLTECVRFAGRFGLDRTAITGVILIGGTVLTLHKLIWFIGGRREIRAAFAGPNPGPLRRAIAFGLPEFYALSAVVLWLAGVLMLNGDHRGALGQAFSATQAILVILPILALGMHALIGVIGKRRAEARAALDTAVTTNVALEAATIRSLQTALAGVVWLVGLNLVVGLWRPILSGHDRLGMLAFLETAQRFSFAVVACWVGCSFLWGIFEVYSPTPRKAMPGSEDELPPVQASRLSTVMPVIRNLAFGATLAITVLVVLSSLGIDVAPLIAGFGVLGLAISFGSQTLVKDIVSGIFFIADDAFRVGEYVDTGKLKGTVEHISLRSLRLRHQNGFVHTIPFGQLQSVTNFSRDWSTIKFQLRFDKEADLELIRKTVKKVGLAMLEDPELGPEFLVPLKMQGIQDVTETSLIIRLKFTCRPGQPTLIQRAAMKRLLPALREAGLQLASNAVVVRGGEAAADLSGAAAASRYGMQEKLLAEAEAVAEKR</sequence>
<evidence type="ECO:0000256" key="5">
    <source>
        <dbReference type="ARBA" id="ARBA00022989"/>
    </source>
</evidence>
<feature type="transmembrane region" description="Helical" evidence="8">
    <location>
        <begin position="576"/>
        <end position="594"/>
    </location>
</feature>
<evidence type="ECO:0000256" key="9">
    <source>
        <dbReference type="SAM" id="SignalP"/>
    </source>
</evidence>
<dbReference type="InterPro" id="IPR049142">
    <property type="entry name" value="MS_channel_1st"/>
</dbReference>
<feature type="domain" description="Mechanosensitive ion channel transmembrane helices 2/3" evidence="11">
    <location>
        <begin position="557"/>
        <end position="591"/>
    </location>
</feature>
<comment type="similarity">
    <text evidence="2">Belongs to the MscS (TC 1.A.23) family.</text>
</comment>
<feature type="transmembrane region" description="Helical" evidence="8">
    <location>
        <begin position="322"/>
        <end position="345"/>
    </location>
</feature>
<dbReference type="Proteomes" id="UP000186143">
    <property type="component" value="Unassembled WGS sequence"/>
</dbReference>
<feature type="transmembrane region" description="Helical" evidence="8">
    <location>
        <begin position="458"/>
        <end position="478"/>
    </location>
</feature>
<evidence type="ECO:0000259" key="10">
    <source>
        <dbReference type="Pfam" id="PF00924"/>
    </source>
</evidence>
<dbReference type="InterPro" id="IPR011014">
    <property type="entry name" value="MscS_channel_TM-2"/>
</dbReference>
<dbReference type="InterPro" id="IPR045276">
    <property type="entry name" value="YbiO_bact"/>
</dbReference>
<keyword evidence="4 8" id="KW-0812">Transmembrane</keyword>
<dbReference type="AlphaFoldDB" id="A0A1Q9ADB5"/>
<comment type="subcellular location">
    <subcellularLocation>
        <location evidence="1">Cell membrane</location>
        <topology evidence="1">Multi-pass membrane protein</topology>
    </subcellularLocation>
</comment>
<feature type="transmembrane region" description="Helical" evidence="8">
    <location>
        <begin position="402"/>
        <end position="426"/>
    </location>
</feature>
<dbReference type="InterPro" id="IPR011066">
    <property type="entry name" value="MscS_channel_C_sf"/>
</dbReference>
<evidence type="ECO:0000256" key="4">
    <source>
        <dbReference type="ARBA" id="ARBA00022692"/>
    </source>
</evidence>
<evidence type="ECO:0000256" key="3">
    <source>
        <dbReference type="ARBA" id="ARBA00022475"/>
    </source>
</evidence>
<feature type="transmembrane region" description="Helical" evidence="8">
    <location>
        <begin position="550"/>
        <end position="570"/>
    </location>
</feature>
<dbReference type="PANTHER" id="PTHR30460:SF0">
    <property type="entry name" value="MODERATE CONDUCTANCE MECHANOSENSITIVE CHANNEL YBIO"/>
    <property type="match status" value="1"/>
</dbReference>
<feature type="transmembrane region" description="Helical" evidence="8">
    <location>
        <begin position="366"/>
        <end position="390"/>
    </location>
</feature>
<dbReference type="InterPro" id="IPR010920">
    <property type="entry name" value="LSM_dom_sf"/>
</dbReference>
<keyword evidence="9" id="KW-0732">Signal</keyword>
<evidence type="ECO:0000256" key="8">
    <source>
        <dbReference type="SAM" id="Phobius"/>
    </source>
</evidence>
<reference evidence="12 13" key="1">
    <citation type="submission" date="2016-09" db="EMBL/GenBank/DDBJ databases">
        <title>Rhizobium sp. nov., a novel species isolated from the rice rhizosphere.</title>
        <authorList>
            <person name="Zhao J."/>
            <person name="Zhang X."/>
        </authorList>
    </citation>
    <scope>NUCLEOTIDE SEQUENCE [LARGE SCALE GENOMIC DNA]</scope>
    <source>
        <strain evidence="12 13">MH17</strain>
    </source>
</reference>
<dbReference type="GO" id="GO:0005886">
    <property type="term" value="C:plasma membrane"/>
    <property type="evidence" value="ECO:0007669"/>
    <property type="project" value="UniProtKB-SubCell"/>
</dbReference>
<feature type="transmembrane region" description="Helical" evidence="8">
    <location>
        <begin position="498"/>
        <end position="518"/>
    </location>
</feature>
<dbReference type="PANTHER" id="PTHR30460">
    <property type="entry name" value="MODERATE CONDUCTANCE MECHANOSENSITIVE CHANNEL YBIO"/>
    <property type="match status" value="1"/>
</dbReference>
<comment type="caution">
    <text evidence="12">The sequence shown here is derived from an EMBL/GenBank/DDBJ whole genome shotgun (WGS) entry which is preliminary data.</text>
</comment>
<feature type="region of interest" description="Disordered" evidence="7">
    <location>
        <begin position="68"/>
        <end position="121"/>
    </location>
</feature>
<evidence type="ECO:0000256" key="2">
    <source>
        <dbReference type="ARBA" id="ARBA00008017"/>
    </source>
</evidence>
<feature type="signal peptide" evidence="9">
    <location>
        <begin position="1"/>
        <end position="28"/>
    </location>
</feature>
<name>A0A1Q9ADB5_9HYPH</name>
<feature type="chain" id="PRO_5012660808" description="Small-conductance mechanosensitive channel" evidence="9">
    <location>
        <begin position="29"/>
        <end position="792"/>
    </location>
</feature>
<dbReference type="SUPFAM" id="SSF82861">
    <property type="entry name" value="Mechanosensitive channel protein MscS (YggB), transmembrane region"/>
    <property type="match status" value="1"/>
</dbReference>
<keyword evidence="3" id="KW-1003">Cell membrane</keyword>